<comment type="pathway">
    <text evidence="1 4">Protein modification; protein neddylation.</text>
</comment>
<evidence type="ECO:0000259" key="5">
    <source>
        <dbReference type="Pfam" id="PF00899"/>
    </source>
</evidence>
<dbReference type="InterPro" id="IPR000594">
    <property type="entry name" value="ThiF_NAD_FAD-bd"/>
</dbReference>
<comment type="similarity">
    <text evidence="2 4">Belongs to the ubiquitin-activating E1 family. ULA1 subfamily.</text>
</comment>
<dbReference type="InterPro" id="IPR035985">
    <property type="entry name" value="Ubiquitin-activating_enz"/>
</dbReference>
<dbReference type="PANTHER" id="PTHR10953:SF29">
    <property type="entry name" value="NEDD8-ACTIVATING ENZYME E1 REGULATORY SUBUNIT"/>
    <property type="match status" value="1"/>
</dbReference>
<dbReference type="Gene3D" id="3.40.50.720">
    <property type="entry name" value="NAD(P)-binding Rossmann-like Domain"/>
    <property type="match status" value="1"/>
</dbReference>
<keyword evidence="3 4" id="KW-0833">Ubl conjugation pathway</keyword>
<dbReference type="Proteomes" id="UP000235672">
    <property type="component" value="Unassembled WGS sequence"/>
</dbReference>
<reference evidence="6 7" key="1">
    <citation type="submission" date="2016-05" db="EMBL/GenBank/DDBJ databases">
        <title>A degradative enzymes factory behind the ericoid mycorrhizal symbiosis.</title>
        <authorList>
            <consortium name="DOE Joint Genome Institute"/>
            <person name="Martino E."/>
            <person name="Morin E."/>
            <person name="Grelet G."/>
            <person name="Kuo A."/>
            <person name="Kohler A."/>
            <person name="Daghino S."/>
            <person name="Barry K."/>
            <person name="Choi C."/>
            <person name="Cichocki N."/>
            <person name="Clum A."/>
            <person name="Copeland A."/>
            <person name="Hainaut M."/>
            <person name="Haridas S."/>
            <person name="Labutti K."/>
            <person name="Lindquist E."/>
            <person name="Lipzen A."/>
            <person name="Khouja H.-R."/>
            <person name="Murat C."/>
            <person name="Ohm R."/>
            <person name="Olson A."/>
            <person name="Spatafora J."/>
            <person name="Veneault-Fourrey C."/>
            <person name="Henrissat B."/>
            <person name="Grigoriev I."/>
            <person name="Martin F."/>
            <person name="Perotto S."/>
        </authorList>
    </citation>
    <scope>NUCLEOTIDE SEQUENCE [LARGE SCALE GENOMIC DNA]</scope>
    <source>
        <strain evidence="6 7">UAMH 7357</strain>
    </source>
</reference>
<accession>A0A2J6PPW3</accession>
<evidence type="ECO:0000256" key="3">
    <source>
        <dbReference type="ARBA" id="ARBA00022786"/>
    </source>
</evidence>
<dbReference type="InterPro" id="IPR045886">
    <property type="entry name" value="ThiF/MoeB/HesA"/>
</dbReference>
<sequence length="532" mass="58811">MTEVITDPTPPILLHGPSDKEKKYDRQLRLWAASGQQALEDAHILLINPGSGTVGVETLKNLVLPGIGKFTIADENIVEQVDLGVNFFLDEECLGKPRSECCVKLLQELNPDVKGDWFPKHKDEEIEQLLDGTIKFTMILYTAPLSRSRFELIQNYGLKHTVPTIAVHSAGFYSYFRIYLPGNFPIVDTHPESTATTDLRLLSPWEELSRFAASLTENLEILSAHDHGHIPYVALLLHYLVQWKKSHGSLPSTYKEKTAFRSTVAAGARTDTPEGGEENFDEAVAAVLKTISSPSLPSAVREVFDYTPNEMESTSSFWIIADAIKQFYKEHNALPLPGSVPDMKAQSTVYVQLQNIYKAKARQDVAEVLDTVRSHPKGNDVDVAEVESFCKNAAFIKLIRGSESSDVFDADIKVLADREFESDANASLTLMPLSLFPIYLSLSATTFRPTSNLADIIGTIKHALPDASSRPRVVEAAEEVARANGGELHNISALTGGMVAQEVIKIITKQYIPIDNTCIFDGITSRTQVLRI</sequence>
<name>A0A2J6PPW3_9HELO</name>
<dbReference type="GO" id="GO:0019781">
    <property type="term" value="F:NEDD8 activating enzyme activity"/>
    <property type="evidence" value="ECO:0007669"/>
    <property type="project" value="UniProtKB-UniRule"/>
</dbReference>
<dbReference type="OrthoDB" id="1708823at2759"/>
<dbReference type="UniPathway" id="UPA00885"/>
<evidence type="ECO:0000313" key="7">
    <source>
        <dbReference type="Proteomes" id="UP000235672"/>
    </source>
</evidence>
<proteinExistence type="inferred from homology"/>
<dbReference type="EMBL" id="KZ613508">
    <property type="protein sequence ID" value="PMD16075.1"/>
    <property type="molecule type" value="Genomic_DNA"/>
</dbReference>
<dbReference type="PANTHER" id="PTHR10953">
    <property type="entry name" value="UBIQUITIN-ACTIVATING ENZYME E1"/>
    <property type="match status" value="1"/>
</dbReference>
<evidence type="ECO:0000256" key="4">
    <source>
        <dbReference type="PIRNR" id="PIRNR039099"/>
    </source>
</evidence>
<dbReference type="GO" id="GO:0045116">
    <property type="term" value="P:protein neddylation"/>
    <property type="evidence" value="ECO:0007669"/>
    <property type="project" value="UniProtKB-UniRule"/>
</dbReference>
<evidence type="ECO:0000256" key="1">
    <source>
        <dbReference type="ARBA" id="ARBA00005032"/>
    </source>
</evidence>
<comment type="function">
    <text evidence="4">Regulatory subunit of the dimeric UBA3-ULA1 E1 enzyme.</text>
</comment>
<feature type="domain" description="THIF-type NAD/FAD binding fold" evidence="5">
    <location>
        <begin position="24"/>
        <end position="530"/>
    </location>
</feature>
<evidence type="ECO:0000313" key="6">
    <source>
        <dbReference type="EMBL" id="PMD16075.1"/>
    </source>
</evidence>
<dbReference type="GO" id="GO:0005737">
    <property type="term" value="C:cytoplasm"/>
    <property type="evidence" value="ECO:0007669"/>
    <property type="project" value="TreeGrafter"/>
</dbReference>
<dbReference type="PIRSF" id="PIRSF039099">
    <property type="entry name" value="APP-BP1"/>
    <property type="match status" value="1"/>
</dbReference>
<dbReference type="STRING" id="1745343.A0A2J6PPW3"/>
<organism evidence="6 7">
    <name type="scientific">Hyaloscypha hepaticicola</name>
    <dbReference type="NCBI Taxonomy" id="2082293"/>
    <lineage>
        <taxon>Eukaryota</taxon>
        <taxon>Fungi</taxon>
        <taxon>Dikarya</taxon>
        <taxon>Ascomycota</taxon>
        <taxon>Pezizomycotina</taxon>
        <taxon>Leotiomycetes</taxon>
        <taxon>Helotiales</taxon>
        <taxon>Hyaloscyphaceae</taxon>
        <taxon>Hyaloscypha</taxon>
    </lineage>
</organism>
<dbReference type="InterPro" id="IPR030667">
    <property type="entry name" value="APP-BP1"/>
</dbReference>
<dbReference type="SUPFAM" id="SSF69572">
    <property type="entry name" value="Activating enzymes of the ubiquitin-like proteins"/>
    <property type="match status" value="1"/>
</dbReference>
<gene>
    <name evidence="6" type="ORF">NA56DRAFT_633715</name>
</gene>
<protein>
    <recommendedName>
        <fullName evidence="4">NEDD8-activating enzyme E1 regulatory subunit</fullName>
    </recommendedName>
</protein>
<dbReference type="Gene3D" id="3.40.50.12550">
    <property type="entry name" value="Ubiquitin-activating enzyme E1, inactive adenylation domain, subdomain 2"/>
    <property type="match status" value="1"/>
</dbReference>
<evidence type="ECO:0000256" key="2">
    <source>
        <dbReference type="ARBA" id="ARBA00006868"/>
    </source>
</evidence>
<dbReference type="AlphaFoldDB" id="A0A2J6PPW3"/>
<keyword evidence="7" id="KW-1185">Reference proteome</keyword>
<dbReference type="Pfam" id="PF00899">
    <property type="entry name" value="ThiF"/>
    <property type="match status" value="1"/>
</dbReference>